<protein>
    <submittedName>
        <fullName evidence="2">Penicillin-binding protein 4</fullName>
    </submittedName>
</protein>
<proteinExistence type="predicted"/>
<dbReference type="Pfam" id="PF00144">
    <property type="entry name" value="Beta-lactamase"/>
    <property type="match status" value="1"/>
</dbReference>
<gene>
    <name evidence="2" type="primary">pbpE</name>
    <name evidence="2" type="ORF">ALP8811_02284</name>
</gene>
<dbReference type="EMBL" id="OMOI01000001">
    <property type="protein sequence ID" value="SPF77260.1"/>
    <property type="molecule type" value="Genomic_DNA"/>
</dbReference>
<dbReference type="RefSeq" id="WP_108857205.1">
    <property type="nucleotide sequence ID" value="NZ_OMOI01000001.1"/>
</dbReference>
<name>A0A2R8AMM5_9RHOB</name>
<evidence type="ECO:0000313" key="3">
    <source>
        <dbReference type="Proteomes" id="UP000244911"/>
    </source>
</evidence>
<dbReference type="SUPFAM" id="SSF56601">
    <property type="entry name" value="beta-lactamase/transpeptidase-like"/>
    <property type="match status" value="1"/>
</dbReference>
<organism evidence="2 3">
    <name type="scientific">Aliiroseovarius pelagivivens</name>
    <dbReference type="NCBI Taxonomy" id="1639690"/>
    <lineage>
        <taxon>Bacteria</taxon>
        <taxon>Pseudomonadati</taxon>
        <taxon>Pseudomonadota</taxon>
        <taxon>Alphaproteobacteria</taxon>
        <taxon>Rhodobacterales</taxon>
        <taxon>Paracoccaceae</taxon>
        <taxon>Aliiroseovarius</taxon>
    </lineage>
</organism>
<dbReference type="InterPro" id="IPR001466">
    <property type="entry name" value="Beta-lactam-related"/>
</dbReference>
<accession>A0A2R8AMM5</accession>
<evidence type="ECO:0000313" key="2">
    <source>
        <dbReference type="EMBL" id="SPF77260.1"/>
    </source>
</evidence>
<keyword evidence="3" id="KW-1185">Reference proteome</keyword>
<dbReference type="AlphaFoldDB" id="A0A2R8AMM5"/>
<dbReference type="PANTHER" id="PTHR46825">
    <property type="entry name" value="D-ALANYL-D-ALANINE-CARBOXYPEPTIDASE/ENDOPEPTIDASE AMPH"/>
    <property type="match status" value="1"/>
</dbReference>
<dbReference type="Gene3D" id="3.40.710.10">
    <property type="entry name" value="DD-peptidase/beta-lactamase superfamily"/>
    <property type="match status" value="1"/>
</dbReference>
<evidence type="ECO:0000259" key="1">
    <source>
        <dbReference type="Pfam" id="PF00144"/>
    </source>
</evidence>
<feature type="domain" description="Beta-lactamase-related" evidence="1">
    <location>
        <begin position="34"/>
        <end position="378"/>
    </location>
</feature>
<sequence>MKRLLLQIVTLFVLPFVISLPVSATENNTRKRVQGLLEDFQQTYGFPGATVAFSQADGHIETLAIGLSDVEAGVPMTTESRMLAASIGKTIWGALALSLESEGALSRADLVSDHLGHLPWFDRLPNADTMTVGQLLTHSAGLPDHVHMEDVAASLIALGLRTPFEPDEIIAFILDEPPLFEAGSAWAYTDTGYLLLGLVIEAATGEDVFDLARKRFLIPLDLTGTNPSSAPRIEGLAVGYTEESNPFGLAPRTMDESGSLVWNPAIEWTGGGFASTSADLAKWGHALFYGAAMESEYLDRLLDGVPVHPDAPGIIYGSGVAIYQDTPHGPVFGHGGWIPGYVSSVRHYADHDLTIAFQINSDVGVLDDATDLVSALEVALAEALIASTTQ</sequence>
<dbReference type="Proteomes" id="UP000244911">
    <property type="component" value="Unassembled WGS sequence"/>
</dbReference>
<dbReference type="OrthoDB" id="5377981at2"/>
<dbReference type="InterPro" id="IPR050491">
    <property type="entry name" value="AmpC-like"/>
</dbReference>
<dbReference type="PANTHER" id="PTHR46825:SF7">
    <property type="entry name" value="D-ALANYL-D-ALANINE CARBOXYPEPTIDASE"/>
    <property type="match status" value="1"/>
</dbReference>
<reference evidence="2 3" key="1">
    <citation type="submission" date="2018-03" db="EMBL/GenBank/DDBJ databases">
        <authorList>
            <person name="Keele B.F."/>
        </authorList>
    </citation>
    <scope>NUCLEOTIDE SEQUENCE [LARGE SCALE GENOMIC DNA]</scope>
    <source>
        <strain evidence="2 3">CECT 8811</strain>
    </source>
</reference>
<dbReference type="InterPro" id="IPR012338">
    <property type="entry name" value="Beta-lactam/transpept-like"/>
</dbReference>